<feature type="region of interest" description="Disordered" evidence="1">
    <location>
        <begin position="318"/>
        <end position="356"/>
    </location>
</feature>
<feature type="compositionally biased region" description="Basic residues" evidence="1">
    <location>
        <begin position="345"/>
        <end position="354"/>
    </location>
</feature>
<gene>
    <name evidence="2" type="ORF">EMPS_01933</name>
</gene>
<evidence type="ECO:0000256" key="1">
    <source>
        <dbReference type="SAM" id="MobiDB-lite"/>
    </source>
</evidence>
<feature type="compositionally biased region" description="Basic and acidic residues" evidence="1">
    <location>
        <begin position="224"/>
        <end position="236"/>
    </location>
</feature>
<feature type="region of interest" description="Disordered" evidence="1">
    <location>
        <begin position="570"/>
        <end position="593"/>
    </location>
</feature>
<feature type="compositionally biased region" description="Low complexity" evidence="1">
    <location>
        <begin position="516"/>
        <end position="525"/>
    </location>
</feature>
<sequence>MPQLLESTRSFLKSSTRLGRRMSNKDESADSSTATETSSNTDHNLHYYSNNGAVRAASVKDDTTASTTTHRPSTHNRLSGLFSRKSLSEENSRPTTPLHGRGSGGCVTVGGAKIGPEEAQEVMMVVSDDNTFGQPQVLNQRHIVLDVGAKDAEAKRRDSKSSERTHQSIKSRQSHQSQLSNSSKNGGSRTEKNNGAGNVAALAHHQDGSSSSPERHRRSHRQREHASAHMENEVPRGRSPTLSMSNSVSTTSSSYGGHSPSFSMTHNEDPASSLHSFSQPSANSNSAQDIKLYQAHVWRRNLLEESIMHSLRLGYADRHRSSSRHRSRHQNTGSSDSHGYGTAIPKKKSSRARKTREQAILAAAMGKELPPFPVVASAASSSDFPATAGSSHDIILDRNIQSETPQRNHNIAQSGQTSTTKTTTTGGSQFLKTKNSPYQLDNYSHSMTNIRNSIASFTLELPEHRASHVMASSMIPNLFRVKARSSHSSPSATTAAANAVAAATSTLASIAEANGISCSSSSSSRRNSRTHLGATALGPSPRVLPGGAMKKPLPPLQIVDPLFPGSSSASVRSKSAICPGSDDQEDDEPVSPATQDWVESVFASLDQVKGFGGQDQTDVVRVPANADNLAHLKRDTTHGVSVSS</sequence>
<feature type="compositionally biased region" description="Polar residues" evidence="1">
    <location>
        <begin position="174"/>
        <end position="196"/>
    </location>
</feature>
<name>A0A9P3H3U6_9FUNG</name>
<evidence type="ECO:0000313" key="3">
    <source>
        <dbReference type="Proteomes" id="UP000827284"/>
    </source>
</evidence>
<reference evidence="2" key="1">
    <citation type="submission" date="2021-11" db="EMBL/GenBank/DDBJ databases">
        <authorList>
            <person name="Herlambang A."/>
            <person name="Guo Y."/>
            <person name="Takashima Y."/>
            <person name="Nishizawa T."/>
        </authorList>
    </citation>
    <scope>NUCLEOTIDE SEQUENCE</scope>
    <source>
        <strain evidence="2">E1425</strain>
    </source>
</reference>
<feature type="region of interest" description="Disordered" evidence="1">
    <location>
        <begin position="516"/>
        <end position="551"/>
    </location>
</feature>
<feature type="compositionally biased region" description="Low complexity" evidence="1">
    <location>
        <begin position="30"/>
        <end position="39"/>
    </location>
</feature>
<keyword evidence="3" id="KW-1185">Reference proteome</keyword>
<organism evidence="2 3">
    <name type="scientific">Entomortierella parvispora</name>
    <dbReference type="NCBI Taxonomy" id="205924"/>
    <lineage>
        <taxon>Eukaryota</taxon>
        <taxon>Fungi</taxon>
        <taxon>Fungi incertae sedis</taxon>
        <taxon>Mucoromycota</taxon>
        <taxon>Mortierellomycotina</taxon>
        <taxon>Mortierellomycetes</taxon>
        <taxon>Mortierellales</taxon>
        <taxon>Mortierellaceae</taxon>
        <taxon>Entomortierella</taxon>
    </lineage>
</organism>
<accession>A0A9P3H3U6</accession>
<feature type="region of interest" description="Disordered" evidence="1">
    <location>
        <begin position="16"/>
        <end position="47"/>
    </location>
</feature>
<feature type="region of interest" description="Disordered" evidence="1">
    <location>
        <begin position="149"/>
        <end position="284"/>
    </location>
</feature>
<feature type="compositionally biased region" description="Low complexity" evidence="1">
    <location>
        <begin position="243"/>
        <end position="263"/>
    </location>
</feature>
<feature type="region of interest" description="Disordered" evidence="1">
    <location>
        <begin position="402"/>
        <end position="436"/>
    </location>
</feature>
<feature type="compositionally biased region" description="Polar residues" evidence="1">
    <location>
        <begin position="402"/>
        <end position="412"/>
    </location>
</feature>
<dbReference type="Proteomes" id="UP000827284">
    <property type="component" value="Unassembled WGS sequence"/>
</dbReference>
<comment type="caution">
    <text evidence="2">The sequence shown here is derived from an EMBL/GenBank/DDBJ whole genome shotgun (WGS) entry which is preliminary data.</text>
</comment>
<dbReference type="AlphaFoldDB" id="A0A9P3H3U6"/>
<protein>
    <submittedName>
        <fullName evidence="2">Uncharacterized protein</fullName>
    </submittedName>
</protein>
<reference evidence="2" key="2">
    <citation type="journal article" date="2022" name="Microbiol. Resour. Announc.">
        <title>Whole-Genome Sequence of Entomortierella parvispora E1425, a Mucoromycotan Fungus Associated with Burkholderiaceae-Related Endosymbiotic Bacteria.</title>
        <authorList>
            <person name="Herlambang A."/>
            <person name="Guo Y."/>
            <person name="Takashima Y."/>
            <person name="Narisawa K."/>
            <person name="Ohta H."/>
            <person name="Nishizawa T."/>
        </authorList>
    </citation>
    <scope>NUCLEOTIDE SEQUENCE</scope>
    <source>
        <strain evidence="2">E1425</strain>
    </source>
</reference>
<feature type="compositionally biased region" description="Basic and acidic residues" evidence="1">
    <location>
        <begin position="149"/>
        <end position="166"/>
    </location>
</feature>
<feature type="region of interest" description="Disordered" evidence="1">
    <location>
        <begin position="59"/>
        <end position="106"/>
    </location>
</feature>
<feature type="compositionally biased region" description="Low complexity" evidence="1">
    <location>
        <begin position="413"/>
        <end position="429"/>
    </location>
</feature>
<dbReference type="OrthoDB" id="2405996at2759"/>
<feature type="compositionally biased region" description="Polar residues" evidence="1">
    <location>
        <begin position="273"/>
        <end position="284"/>
    </location>
</feature>
<evidence type="ECO:0000313" key="2">
    <source>
        <dbReference type="EMBL" id="GJJ69586.1"/>
    </source>
</evidence>
<proteinExistence type="predicted"/>
<dbReference type="EMBL" id="BQFW01000002">
    <property type="protein sequence ID" value="GJJ69586.1"/>
    <property type="molecule type" value="Genomic_DNA"/>
</dbReference>